<dbReference type="SFLD" id="SFLDF00562">
    <property type="entry name" value="HemN-like__clustered_with_heat"/>
    <property type="match status" value="1"/>
</dbReference>
<dbReference type="InterPro" id="IPR010723">
    <property type="entry name" value="HemN_C"/>
</dbReference>
<evidence type="ECO:0000256" key="7">
    <source>
        <dbReference type="ARBA" id="ARBA00023014"/>
    </source>
</evidence>
<evidence type="ECO:0000256" key="5">
    <source>
        <dbReference type="ARBA" id="ARBA00022723"/>
    </source>
</evidence>
<dbReference type="InterPro" id="IPR007197">
    <property type="entry name" value="rSAM"/>
</dbReference>
<evidence type="ECO:0000313" key="12">
    <source>
        <dbReference type="Proteomes" id="UP000243650"/>
    </source>
</evidence>
<dbReference type="InterPro" id="IPR004559">
    <property type="entry name" value="HemW-like"/>
</dbReference>
<dbReference type="CDD" id="cd01335">
    <property type="entry name" value="Radical_SAM"/>
    <property type="match status" value="1"/>
</dbReference>
<dbReference type="EMBL" id="PVNS01000010">
    <property type="protein sequence ID" value="PRO65090.1"/>
    <property type="molecule type" value="Genomic_DNA"/>
</dbReference>
<dbReference type="Proteomes" id="UP000243650">
    <property type="component" value="Unassembled WGS sequence"/>
</dbReference>
<comment type="function">
    <text evidence="9">Probably acts as a heme chaperone, transferring heme to an unknown acceptor. Binds one molecule of heme per monomer, possibly covalently. Binds 1 [4Fe-4S] cluster. The cluster is coordinated with 3 cysteines and an exchangeable S-adenosyl-L-methionine.</text>
</comment>
<evidence type="ECO:0000256" key="8">
    <source>
        <dbReference type="ARBA" id="ARBA00023186"/>
    </source>
</evidence>
<dbReference type="GO" id="GO:0046872">
    <property type="term" value="F:metal ion binding"/>
    <property type="evidence" value="ECO:0007669"/>
    <property type="project" value="UniProtKB-UniRule"/>
</dbReference>
<dbReference type="SFLD" id="SFLDG01065">
    <property type="entry name" value="anaerobic_coproporphyrinogen-I"/>
    <property type="match status" value="1"/>
</dbReference>
<keyword evidence="5 9" id="KW-0479">Metal-binding</keyword>
<comment type="subcellular location">
    <subcellularLocation>
        <location evidence="9">Cytoplasm</location>
    </subcellularLocation>
</comment>
<dbReference type="GO" id="GO:0051539">
    <property type="term" value="F:4 iron, 4 sulfur cluster binding"/>
    <property type="evidence" value="ECO:0007669"/>
    <property type="project" value="UniProtKB-UniRule"/>
</dbReference>
<evidence type="ECO:0000259" key="10">
    <source>
        <dbReference type="PROSITE" id="PS51918"/>
    </source>
</evidence>
<evidence type="ECO:0000256" key="6">
    <source>
        <dbReference type="ARBA" id="ARBA00023004"/>
    </source>
</evidence>
<sequence>MRRSLYLHVPFCGQICHYCDFNKFFLHNQPVDRYVQAVEKELKETAEALPPPDPIETIYVGGGTPTAVTPEQLRKMLRAVRTYFPVSNEVEFTVEVNPGSADASMMRMLKEEGVNRLSIGAQTFDEGLLRAINRDHKAGQVEETIHLAREHGLTNLSIDLMFGLPTQTMGQWKDTLKRAVSLPITHISAYALKVEPKTVFYQMEKRGQLVLPTVELEADMYEELKQAAADAGMTQYEISNFAAEGFESMHNLAYWNNDEYYGIGAGAHSYTDSIRRRNFGPLPQYLKAVETGSLPYLEQHTVPVQEKMEEEMFMGLRKRLGVSRKQFQHRYNRSIGEVFPGVVEALTSRGLLASNGDRLFLTEEGKLLGNDVFEQFLLAADPVPAEEEN</sequence>
<keyword evidence="3 9" id="KW-0349">Heme</keyword>
<dbReference type="Pfam" id="PF06969">
    <property type="entry name" value="HemN_C"/>
    <property type="match status" value="1"/>
</dbReference>
<evidence type="ECO:0000256" key="9">
    <source>
        <dbReference type="RuleBase" id="RU364116"/>
    </source>
</evidence>
<keyword evidence="8 9" id="KW-0143">Chaperone</keyword>
<dbReference type="PROSITE" id="PS51918">
    <property type="entry name" value="RADICAL_SAM"/>
    <property type="match status" value="1"/>
</dbReference>
<comment type="caution">
    <text evidence="11">The sequence shown here is derived from an EMBL/GenBank/DDBJ whole genome shotgun (WGS) entry which is preliminary data.</text>
</comment>
<dbReference type="GO" id="GO:0005737">
    <property type="term" value="C:cytoplasm"/>
    <property type="evidence" value="ECO:0007669"/>
    <property type="project" value="UniProtKB-SubCell"/>
</dbReference>
<dbReference type="AlphaFoldDB" id="A0A2P6MFS0"/>
<keyword evidence="9" id="KW-0004">4Fe-4S</keyword>
<feature type="domain" description="Radical SAM core" evidence="10">
    <location>
        <begin position="1"/>
        <end position="234"/>
    </location>
</feature>
<dbReference type="InterPro" id="IPR006638">
    <property type="entry name" value="Elp3/MiaA/NifB-like_rSAM"/>
</dbReference>
<accession>A0A2P6MFS0</accession>
<dbReference type="GO" id="GO:0006779">
    <property type="term" value="P:porphyrin-containing compound biosynthetic process"/>
    <property type="evidence" value="ECO:0007669"/>
    <property type="project" value="InterPro"/>
</dbReference>
<protein>
    <recommendedName>
        <fullName evidence="2 9">Heme chaperone HemW</fullName>
    </recommendedName>
</protein>
<reference evidence="11 12" key="1">
    <citation type="submission" date="2018-03" db="EMBL/GenBank/DDBJ databases">
        <title>Bacillus urumqiensis sp. nov., a moderately haloalkaliphilic bacterium isolated from a salt lake.</title>
        <authorList>
            <person name="Zhao B."/>
            <person name="Liao Z."/>
        </authorList>
    </citation>
    <scope>NUCLEOTIDE SEQUENCE [LARGE SCALE GENOMIC DNA]</scope>
    <source>
        <strain evidence="11 12">BZ-SZ-XJ18</strain>
    </source>
</reference>
<organism evidence="11 12">
    <name type="scientific">Alkalicoccus urumqiensis</name>
    <name type="common">Bacillus urumqiensis</name>
    <dbReference type="NCBI Taxonomy" id="1548213"/>
    <lineage>
        <taxon>Bacteria</taxon>
        <taxon>Bacillati</taxon>
        <taxon>Bacillota</taxon>
        <taxon>Bacilli</taxon>
        <taxon>Bacillales</taxon>
        <taxon>Bacillaceae</taxon>
        <taxon>Alkalicoccus</taxon>
    </lineage>
</organism>
<name>A0A2P6MFS0_ALKUR</name>
<dbReference type="Gene3D" id="3.20.20.70">
    <property type="entry name" value="Aldolase class I"/>
    <property type="match status" value="1"/>
</dbReference>
<dbReference type="PANTHER" id="PTHR13932:SF5">
    <property type="entry name" value="RADICAL S-ADENOSYL METHIONINE DOMAIN-CONTAINING PROTEIN 1, MITOCHONDRIAL"/>
    <property type="match status" value="1"/>
</dbReference>
<evidence type="ECO:0000256" key="2">
    <source>
        <dbReference type="ARBA" id="ARBA00017228"/>
    </source>
</evidence>
<keyword evidence="6 9" id="KW-0408">Iron</keyword>
<evidence type="ECO:0000256" key="3">
    <source>
        <dbReference type="ARBA" id="ARBA00022617"/>
    </source>
</evidence>
<dbReference type="InterPro" id="IPR058240">
    <property type="entry name" value="rSAM_sf"/>
</dbReference>
<dbReference type="SFLD" id="SFLDF00288">
    <property type="entry name" value="HemN-like__clustered_with_nucl"/>
    <property type="match status" value="1"/>
</dbReference>
<gene>
    <name evidence="11" type="ORF">C6I21_11630</name>
</gene>
<comment type="similarity">
    <text evidence="1">Belongs to the anaerobic coproporphyrinogen-III oxidase family. HemW subfamily.</text>
</comment>
<keyword evidence="7 9" id="KW-0411">Iron-sulfur</keyword>
<keyword evidence="4 9" id="KW-0949">S-adenosyl-L-methionine</keyword>
<dbReference type="SFLD" id="SFLDS00029">
    <property type="entry name" value="Radical_SAM"/>
    <property type="match status" value="1"/>
</dbReference>
<dbReference type="Pfam" id="PF04055">
    <property type="entry name" value="Radical_SAM"/>
    <property type="match status" value="1"/>
</dbReference>
<dbReference type="SUPFAM" id="SSF102114">
    <property type="entry name" value="Radical SAM enzymes"/>
    <property type="match status" value="1"/>
</dbReference>
<dbReference type="GO" id="GO:0004109">
    <property type="term" value="F:coproporphyrinogen oxidase activity"/>
    <property type="evidence" value="ECO:0007669"/>
    <property type="project" value="InterPro"/>
</dbReference>
<evidence type="ECO:0000313" key="11">
    <source>
        <dbReference type="EMBL" id="PRO65090.1"/>
    </source>
</evidence>
<dbReference type="SFLD" id="SFLDG01082">
    <property type="entry name" value="B12-binding_domain_containing"/>
    <property type="match status" value="1"/>
</dbReference>
<dbReference type="PANTHER" id="PTHR13932">
    <property type="entry name" value="COPROPORPHYRINIGEN III OXIDASE"/>
    <property type="match status" value="1"/>
</dbReference>
<dbReference type="InterPro" id="IPR013785">
    <property type="entry name" value="Aldolase_TIM"/>
</dbReference>
<dbReference type="RefSeq" id="WP_105959646.1">
    <property type="nucleotide sequence ID" value="NZ_PVNS01000010.1"/>
</dbReference>
<evidence type="ECO:0000256" key="1">
    <source>
        <dbReference type="ARBA" id="ARBA00006100"/>
    </source>
</evidence>
<keyword evidence="9" id="KW-0963">Cytoplasm</keyword>
<dbReference type="OrthoDB" id="9808022at2"/>
<proteinExistence type="inferred from homology"/>
<dbReference type="SMART" id="SM00729">
    <property type="entry name" value="Elp3"/>
    <property type="match status" value="1"/>
</dbReference>
<dbReference type="InterPro" id="IPR034505">
    <property type="entry name" value="Coproporphyrinogen-III_oxidase"/>
</dbReference>
<keyword evidence="12" id="KW-1185">Reference proteome</keyword>
<dbReference type="NCBIfam" id="TIGR00539">
    <property type="entry name" value="hemN_rel"/>
    <property type="match status" value="1"/>
</dbReference>
<evidence type="ECO:0000256" key="4">
    <source>
        <dbReference type="ARBA" id="ARBA00022691"/>
    </source>
</evidence>